<feature type="transmembrane region" description="Helical" evidence="1">
    <location>
        <begin position="57"/>
        <end position="90"/>
    </location>
</feature>
<proteinExistence type="predicted"/>
<dbReference type="EMBL" id="JAKNJB010000022">
    <property type="protein sequence ID" value="MCG4527897.1"/>
    <property type="molecule type" value="Genomic_DNA"/>
</dbReference>
<evidence type="ECO:0000313" key="5">
    <source>
        <dbReference type="Proteomes" id="UP001204562"/>
    </source>
</evidence>
<keyword evidence="1" id="KW-0472">Membrane</keyword>
<comment type="caution">
    <text evidence="3">The sequence shown here is derived from an EMBL/GenBank/DDBJ whole genome shotgun (WGS) entry which is preliminary data.</text>
</comment>
<dbReference type="InterPro" id="IPR003832">
    <property type="entry name" value="DUF212"/>
</dbReference>
<reference evidence="2 4" key="1">
    <citation type="submission" date="2022-01" db="EMBL/GenBank/DDBJ databases">
        <title>Collection of gut derived symbiotic bacterial strains cultured from healthy donors.</title>
        <authorList>
            <person name="Lin H."/>
            <person name="Kohout C."/>
            <person name="Waligurski E."/>
            <person name="Pamer E.G."/>
        </authorList>
    </citation>
    <scope>NUCLEOTIDE SEQUENCE [LARGE SCALE GENOMIC DNA]</scope>
    <source>
        <strain evidence="2 4">DFI.3.7</strain>
    </source>
</reference>
<dbReference type="PANTHER" id="PTHR31446">
    <property type="entry name" value="ACID PHOSPHATASE/VANADIUM-DEPENDENT HALOPEROXIDASE-RELATED PROTEIN"/>
    <property type="match status" value="1"/>
</dbReference>
<keyword evidence="4" id="KW-1185">Reference proteome</keyword>
<keyword evidence="1" id="KW-0812">Transmembrane</keyword>
<accession>A0AAW5JSB1</accession>
<evidence type="ECO:0000256" key="1">
    <source>
        <dbReference type="SAM" id="Phobius"/>
    </source>
</evidence>
<evidence type="ECO:0000313" key="4">
    <source>
        <dbReference type="Proteomes" id="UP001200313"/>
    </source>
</evidence>
<reference evidence="3" key="2">
    <citation type="submission" date="2022-06" db="EMBL/GenBank/DDBJ databases">
        <title>Isolation of gut microbiota from human fecal samples.</title>
        <authorList>
            <person name="Pamer E.G."/>
            <person name="Barat B."/>
            <person name="Waligurski E."/>
            <person name="Medina S."/>
            <person name="Paddock L."/>
            <person name="Mostad J."/>
        </authorList>
    </citation>
    <scope>NUCLEOTIDE SEQUENCE</scope>
    <source>
        <strain evidence="3">DFI.9.91</strain>
    </source>
</reference>
<evidence type="ECO:0000313" key="3">
    <source>
        <dbReference type="EMBL" id="MCQ4771361.1"/>
    </source>
</evidence>
<protein>
    <submittedName>
        <fullName evidence="3">Divergent PAP2 family protein</fullName>
    </submittedName>
</protein>
<evidence type="ECO:0000313" key="2">
    <source>
        <dbReference type="EMBL" id="MCG4527897.1"/>
    </source>
</evidence>
<name>A0AAW5JSB1_9FIRM</name>
<dbReference type="RefSeq" id="WP_094762433.1">
    <property type="nucleotide sequence ID" value="NZ_JAKNJB010000022.1"/>
</dbReference>
<feature type="transmembrane region" description="Helical" evidence="1">
    <location>
        <begin position="12"/>
        <end position="36"/>
    </location>
</feature>
<keyword evidence="1" id="KW-1133">Transmembrane helix</keyword>
<dbReference type="Pfam" id="PF02681">
    <property type="entry name" value="DUF212"/>
    <property type="match status" value="1"/>
</dbReference>
<dbReference type="AlphaFoldDB" id="A0AAW5JSB1"/>
<sequence>MPEYNLPNYHMGNLILVLSAIAWASAQVLKVVVVLITRRRLDWRYIWASGGMPSSHSAFVCACASTTGMLYGWSSPLFAIAAVVAIVVMYDASNVRRAAGEQAKILNYMMDHWMEMKPALFSKELKELLGHTPIQVLAGGLLGTGIGLLGAWLVVGV</sequence>
<dbReference type="EMBL" id="JANFYS010000029">
    <property type="protein sequence ID" value="MCQ4771361.1"/>
    <property type="molecule type" value="Genomic_DNA"/>
</dbReference>
<gene>
    <name evidence="2" type="ORF">L0P79_12615</name>
    <name evidence="3" type="ORF">NE579_13005</name>
</gene>
<dbReference type="Proteomes" id="UP001204562">
    <property type="component" value="Unassembled WGS sequence"/>
</dbReference>
<dbReference type="PANTHER" id="PTHR31446:SF29">
    <property type="entry name" value="ACID PHOSPHATASE_VANADIUM-DEPENDENT HALOPEROXIDASE-RELATED PROTEIN"/>
    <property type="match status" value="1"/>
</dbReference>
<dbReference type="Proteomes" id="UP001200313">
    <property type="component" value="Unassembled WGS sequence"/>
</dbReference>
<feature type="transmembrane region" description="Helical" evidence="1">
    <location>
        <begin position="134"/>
        <end position="155"/>
    </location>
</feature>
<organism evidence="3 5">
    <name type="scientific">Intestinimonas massiliensis</name>
    <name type="common">ex Afouda et al. 2020</name>
    <dbReference type="NCBI Taxonomy" id="1673721"/>
    <lineage>
        <taxon>Bacteria</taxon>
        <taxon>Bacillati</taxon>
        <taxon>Bacillota</taxon>
        <taxon>Clostridia</taxon>
        <taxon>Eubacteriales</taxon>
        <taxon>Intestinimonas</taxon>
    </lineage>
</organism>